<dbReference type="Pfam" id="PF12281">
    <property type="entry name" value="NTP_transf_8"/>
    <property type="match status" value="1"/>
</dbReference>
<accession>A0A4Y9KTD0</accession>
<protein>
    <recommendedName>
        <fullName evidence="1">Nucleotidyltransferase-like domain-containing protein</fullName>
    </recommendedName>
</protein>
<reference evidence="2 5" key="1">
    <citation type="submission" date="2019-03" db="EMBL/GenBank/DDBJ databases">
        <title>Bradyrhizobium strains diversity isolated from Chamaecrista fasciculata.</title>
        <authorList>
            <person name="Urquiaga M.C.O."/>
            <person name="Hungria M."/>
            <person name="Delamuta J.R.M."/>
        </authorList>
    </citation>
    <scope>NUCLEOTIDE SEQUENCE [LARGE SCALE GENOMIC DNA]</scope>
    <source>
        <strain evidence="2 5">CNPSo 3424</strain>
    </source>
</reference>
<dbReference type="EMBL" id="SPQU01000032">
    <property type="protein sequence ID" value="TFV30467.1"/>
    <property type="molecule type" value="Genomic_DNA"/>
</dbReference>
<evidence type="ECO:0000259" key="1">
    <source>
        <dbReference type="Pfam" id="PF12281"/>
    </source>
</evidence>
<reference evidence="3 4" key="2">
    <citation type="submission" date="2019-03" db="EMBL/GenBank/DDBJ databases">
        <title>Bradyrhizobium strains diversity.</title>
        <authorList>
            <person name="Urquiaga M.C.O."/>
            <person name="Hungria M."/>
            <person name="Delamuta J.R.M."/>
            <person name="Klepa M.S."/>
        </authorList>
    </citation>
    <scope>NUCLEOTIDE SEQUENCE [LARGE SCALE GENOMIC DNA]</scope>
    <source>
        <strain evidence="3 4">CNPSo 3426</strain>
    </source>
</reference>
<evidence type="ECO:0000313" key="5">
    <source>
        <dbReference type="Proteomes" id="UP000298225"/>
    </source>
</evidence>
<dbReference type="InterPro" id="IPR058575">
    <property type="entry name" value="NTP_transf_8_dom"/>
</dbReference>
<dbReference type="OrthoDB" id="8250574at2"/>
<dbReference type="AlphaFoldDB" id="A0A4Y9KTD0"/>
<comment type="caution">
    <text evidence="2">The sequence shown here is derived from an EMBL/GenBank/DDBJ whole genome shotgun (WGS) entry which is preliminary data.</text>
</comment>
<proteinExistence type="predicted"/>
<dbReference type="Proteomes" id="UP000297700">
    <property type="component" value="Unassembled WGS sequence"/>
</dbReference>
<evidence type="ECO:0000313" key="3">
    <source>
        <dbReference type="EMBL" id="TFV68916.1"/>
    </source>
</evidence>
<evidence type="ECO:0000313" key="4">
    <source>
        <dbReference type="Proteomes" id="UP000297700"/>
    </source>
</evidence>
<organism evidence="2 5">
    <name type="scientific">Bradyrhizobium frederickii</name>
    <dbReference type="NCBI Taxonomy" id="2560054"/>
    <lineage>
        <taxon>Bacteria</taxon>
        <taxon>Pseudomonadati</taxon>
        <taxon>Pseudomonadota</taxon>
        <taxon>Alphaproteobacteria</taxon>
        <taxon>Hyphomicrobiales</taxon>
        <taxon>Nitrobacteraceae</taxon>
        <taxon>Bradyrhizobium</taxon>
    </lineage>
</organism>
<dbReference type="RefSeq" id="WP_126261745.1">
    <property type="nucleotide sequence ID" value="NZ_SPQS01000033.1"/>
</dbReference>
<name>A0A4Y9KTD0_9BRAD</name>
<keyword evidence="5" id="KW-1185">Reference proteome</keyword>
<sequence>MATTEDIDLLFDARGGLTFVADDAVSESSLTKILKRVGTSFERAKQTFRAVNRDGYLADLIRPMQSPPWRKALDKIGLDPEKLTAVQIEGLDWLQNAPAFEAVAIDEKGEPVRIVAPDPGVWTVHKLWLSRRADREAIKRQRQ</sequence>
<feature type="domain" description="Nucleotidyltransferase-like" evidence="1">
    <location>
        <begin position="1"/>
        <end position="142"/>
    </location>
</feature>
<gene>
    <name evidence="3" type="ORF">E4K64_35050</name>
    <name evidence="2" type="ORF">E4K66_34990</name>
</gene>
<dbReference type="Proteomes" id="UP000298225">
    <property type="component" value="Unassembled WGS sequence"/>
</dbReference>
<accession>A0A4Y9NPG6</accession>
<evidence type="ECO:0000313" key="2">
    <source>
        <dbReference type="EMBL" id="TFV30467.1"/>
    </source>
</evidence>
<dbReference type="EMBL" id="SPQS01000033">
    <property type="protein sequence ID" value="TFV68916.1"/>
    <property type="molecule type" value="Genomic_DNA"/>
</dbReference>